<sequence>MESILSGTLFSDTKFWIGLLQIIWIDLLLSGDNAVVIALACRGLPERQRFYGILLGAGAAIGLRILFALIITYLLAIPLLRLIGGLLLLWVAVKLVVGEGEEAHTEMEATDSLWKAVRTIAIADAVMSLDNVLAIAAASHGNVWLFIFGLLLTIPLIIAGSGLVLKIIERFPIFVWAGAALLGWIAGDMIVSDPAVLRQLAGWSLNLVVVDPTPAGSLKAAALPHYVAALSGAVVVLAIGYVLRRRHASQAVA</sequence>
<feature type="transmembrane region" description="Helical" evidence="6">
    <location>
        <begin position="79"/>
        <end position="97"/>
    </location>
</feature>
<dbReference type="Pfam" id="PF03741">
    <property type="entry name" value="TerC"/>
    <property type="match status" value="1"/>
</dbReference>
<dbReference type="RefSeq" id="WP_137099094.1">
    <property type="nucleotide sequence ID" value="NZ_CP039865.1"/>
</dbReference>
<feature type="transmembrane region" description="Helical" evidence="6">
    <location>
        <begin position="15"/>
        <end position="39"/>
    </location>
</feature>
<name>A0A4D7QGD4_9HYPH</name>
<keyword evidence="4 6" id="KW-1133">Transmembrane helix</keyword>
<accession>A0A4D7QGD4</accession>
<feature type="transmembrane region" description="Helical" evidence="6">
    <location>
        <begin position="117"/>
        <end position="137"/>
    </location>
</feature>
<dbReference type="InterPro" id="IPR005496">
    <property type="entry name" value="Integral_membrane_TerC"/>
</dbReference>
<dbReference type="OrthoDB" id="9807970at2"/>
<evidence type="ECO:0000256" key="4">
    <source>
        <dbReference type="ARBA" id="ARBA00022989"/>
    </source>
</evidence>
<comment type="similarity">
    <text evidence="2">Belongs to the TerC family.</text>
</comment>
<evidence type="ECO:0000256" key="1">
    <source>
        <dbReference type="ARBA" id="ARBA00004141"/>
    </source>
</evidence>
<dbReference type="EMBL" id="CP039865">
    <property type="protein sequence ID" value="QCK85761.1"/>
    <property type="molecule type" value="Genomic_DNA"/>
</dbReference>
<dbReference type="GO" id="GO:0016020">
    <property type="term" value="C:membrane"/>
    <property type="evidence" value="ECO:0007669"/>
    <property type="project" value="UniProtKB-SubCell"/>
</dbReference>
<evidence type="ECO:0000256" key="3">
    <source>
        <dbReference type="ARBA" id="ARBA00022692"/>
    </source>
</evidence>
<comment type="subcellular location">
    <subcellularLocation>
        <location evidence="1">Membrane</location>
        <topology evidence="1">Multi-pass membrane protein</topology>
    </subcellularLocation>
</comment>
<dbReference type="PANTHER" id="PTHR30238">
    <property type="entry name" value="MEMBRANE BOUND PREDICTED REDOX MODULATOR"/>
    <property type="match status" value="1"/>
</dbReference>
<dbReference type="KEGG" id="paqt:E8L99_08280"/>
<organism evidence="7 8">
    <name type="scientific">Phreatobacter aquaticus</name>
    <dbReference type="NCBI Taxonomy" id="2570229"/>
    <lineage>
        <taxon>Bacteria</taxon>
        <taxon>Pseudomonadati</taxon>
        <taxon>Pseudomonadota</taxon>
        <taxon>Alphaproteobacteria</taxon>
        <taxon>Hyphomicrobiales</taxon>
        <taxon>Phreatobacteraceae</taxon>
        <taxon>Phreatobacter</taxon>
    </lineage>
</organism>
<protein>
    <submittedName>
        <fullName evidence="7">TerC family protein</fullName>
    </submittedName>
</protein>
<evidence type="ECO:0000256" key="5">
    <source>
        <dbReference type="ARBA" id="ARBA00023136"/>
    </source>
</evidence>
<feature type="transmembrane region" description="Helical" evidence="6">
    <location>
        <begin position="51"/>
        <end position="73"/>
    </location>
</feature>
<evidence type="ECO:0000256" key="6">
    <source>
        <dbReference type="SAM" id="Phobius"/>
    </source>
</evidence>
<evidence type="ECO:0000313" key="7">
    <source>
        <dbReference type="EMBL" id="QCK85761.1"/>
    </source>
</evidence>
<keyword evidence="8" id="KW-1185">Reference proteome</keyword>
<dbReference type="AlphaFoldDB" id="A0A4D7QGD4"/>
<feature type="transmembrane region" description="Helical" evidence="6">
    <location>
        <begin position="223"/>
        <end position="243"/>
    </location>
</feature>
<feature type="transmembrane region" description="Helical" evidence="6">
    <location>
        <begin position="171"/>
        <end position="191"/>
    </location>
</feature>
<keyword evidence="3 6" id="KW-0812">Transmembrane</keyword>
<feature type="transmembrane region" description="Helical" evidence="6">
    <location>
        <begin position="143"/>
        <end position="164"/>
    </location>
</feature>
<reference evidence="7 8" key="1">
    <citation type="submission" date="2019-04" db="EMBL/GenBank/DDBJ databases">
        <title>Phreatobacter aquaticus sp. nov.</title>
        <authorList>
            <person name="Choi A."/>
            <person name="Baek K."/>
        </authorList>
    </citation>
    <scope>NUCLEOTIDE SEQUENCE [LARGE SCALE GENOMIC DNA]</scope>
    <source>
        <strain evidence="7 8">NMCR1094</strain>
    </source>
</reference>
<gene>
    <name evidence="7" type="ORF">E8L99_08280</name>
</gene>
<proteinExistence type="inferred from homology"/>
<dbReference type="Proteomes" id="UP000298588">
    <property type="component" value="Chromosome"/>
</dbReference>
<dbReference type="PANTHER" id="PTHR30238:SF4">
    <property type="entry name" value="SLL1022 PROTEIN"/>
    <property type="match status" value="1"/>
</dbReference>
<evidence type="ECO:0000256" key="2">
    <source>
        <dbReference type="ARBA" id="ARBA00007511"/>
    </source>
</evidence>
<dbReference type="InterPro" id="IPR022301">
    <property type="entry name" value="Integral_membrane_YjbE"/>
</dbReference>
<keyword evidence="5 6" id="KW-0472">Membrane</keyword>
<dbReference type="NCBIfam" id="TIGR03717">
    <property type="entry name" value="R_switched_YjbE"/>
    <property type="match status" value="1"/>
</dbReference>
<evidence type="ECO:0000313" key="8">
    <source>
        <dbReference type="Proteomes" id="UP000298588"/>
    </source>
</evidence>